<dbReference type="PROSITE" id="PS00216">
    <property type="entry name" value="SUGAR_TRANSPORT_1"/>
    <property type="match status" value="1"/>
</dbReference>
<dbReference type="InterPro" id="IPR005828">
    <property type="entry name" value="MFS_sugar_transport-like"/>
</dbReference>
<feature type="transmembrane region" description="Helical" evidence="8">
    <location>
        <begin position="272"/>
        <end position="292"/>
    </location>
</feature>
<feature type="transmembrane region" description="Helical" evidence="8">
    <location>
        <begin position="100"/>
        <end position="119"/>
    </location>
</feature>
<dbReference type="SUPFAM" id="SSF103473">
    <property type="entry name" value="MFS general substrate transporter"/>
    <property type="match status" value="1"/>
</dbReference>
<evidence type="ECO:0000256" key="2">
    <source>
        <dbReference type="ARBA" id="ARBA00010992"/>
    </source>
</evidence>
<comment type="caution">
    <text evidence="10">The sequence shown here is derived from an EMBL/GenBank/DDBJ whole genome shotgun (WGS) entry which is preliminary data.</text>
</comment>
<name>A0ABW6BBA3_9SPHI</name>
<protein>
    <submittedName>
        <fullName evidence="10">Sugar porter family MFS transporter</fullName>
    </submittedName>
</protein>
<evidence type="ECO:0000256" key="3">
    <source>
        <dbReference type="ARBA" id="ARBA00022448"/>
    </source>
</evidence>
<evidence type="ECO:0000256" key="7">
    <source>
        <dbReference type="RuleBase" id="RU003346"/>
    </source>
</evidence>
<dbReference type="PROSITE" id="PS50850">
    <property type="entry name" value="MFS"/>
    <property type="match status" value="1"/>
</dbReference>
<evidence type="ECO:0000259" key="9">
    <source>
        <dbReference type="PROSITE" id="PS50850"/>
    </source>
</evidence>
<comment type="similarity">
    <text evidence="2 7">Belongs to the major facilitator superfamily. Sugar transporter (TC 2.A.1.1) family.</text>
</comment>
<feature type="transmembrane region" description="Helical" evidence="8">
    <location>
        <begin position="329"/>
        <end position="354"/>
    </location>
</feature>
<dbReference type="PROSITE" id="PS00217">
    <property type="entry name" value="SUGAR_TRANSPORT_2"/>
    <property type="match status" value="1"/>
</dbReference>
<reference evidence="11" key="1">
    <citation type="journal article" date="2019" name="Int. J. Syst. Evol. Microbiol.">
        <title>The Global Catalogue of Microorganisms (GCM) 10K type strain sequencing project: providing services to taxonomists for standard genome sequencing and annotation.</title>
        <authorList>
            <consortium name="The Broad Institute Genomics Platform"/>
            <consortium name="The Broad Institute Genome Sequencing Center for Infectious Disease"/>
            <person name="Wu L."/>
            <person name="Ma J."/>
        </authorList>
    </citation>
    <scope>NUCLEOTIDE SEQUENCE [LARGE SCALE GENOMIC DNA]</scope>
    <source>
        <strain evidence="11">KCTC 22814</strain>
    </source>
</reference>
<dbReference type="EMBL" id="JBHUPB010000004">
    <property type="protein sequence ID" value="MFD2966756.1"/>
    <property type="molecule type" value="Genomic_DNA"/>
</dbReference>
<dbReference type="NCBIfam" id="TIGR00879">
    <property type="entry name" value="SP"/>
    <property type="match status" value="1"/>
</dbReference>
<keyword evidence="4 8" id="KW-0812">Transmembrane</keyword>
<keyword evidence="6 8" id="KW-0472">Membrane</keyword>
<evidence type="ECO:0000256" key="8">
    <source>
        <dbReference type="SAM" id="Phobius"/>
    </source>
</evidence>
<accession>A0ABW6BBA3</accession>
<sequence length="433" mass="47220">MKNVWKYALIASLGGFLFGFETAVISGAEQIIQQLWQLDAFWHGLTVSISLIGTILGALLAGGYAEKYGRKPVLALIALLYLFSAIGCGLSPIWSLFLLFRFLGGLAVGVSSVVGPVYISEIAPAKDRGKLTGLFQIMIVSGIFVAYLTNFLFAGLGDNAWRYMLGIMALPAALFYALLRLLPESPRWLALHRGSEAAHVVFARLGQASAMADSADSSATSTPQQATSLWQKRYSKPIVFAVLLAFFNQMTGINAILYYAPRIFEMAGFDAQLAYLQPIFIGGTNVLFTLLGMSIIDRVGRKKLLLLGAVGMFVFLLLTAFGLKGEHSSFLLFYIIGFIGCFALSQGAVIWVFLAEIFPNEVRAKGSSLGSSTHWVFAAIISWLFPVVVEGFEQGGFYIFLFYALMVVLSFVFILLLPETKGKDLESMKDATG</sequence>
<dbReference type="InterPro" id="IPR020846">
    <property type="entry name" value="MFS_dom"/>
</dbReference>
<dbReference type="PANTHER" id="PTHR48023:SF4">
    <property type="entry name" value="D-XYLOSE-PROTON SYMPORTER-LIKE 2"/>
    <property type="match status" value="1"/>
</dbReference>
<evidence type="ECO:0000313" key="10">
    <source>
        <dbReference type="EMBL" id="MFD2966756.1"/>
    </source>
</evidence>
<dbReference type="Gene3D" id="1.20.1250.20">
    <property type="entry name" value="MFS general substrate transporter like domains"/>
    <property type="match status" value="1"/>
</dbReference>
<feature type="transmembrane region" description="Helical" evidence="8">
    <location>
        <begin position="131"/>
        <end position="154"/>
    </location>
</feature>
<feature type="transmembrane region" description="Helical" evidence="8">
    <location>
        <begin position="304"/>
        <end position="323"/>
    </location>
</feature>
<dbReference type="RefSeq" id="WP_320182457.1">
    <property type="nucleotide sequence ID" value="NZ_CP138332.1"/>
</dbReference>
<feature type="transmembrane region" description="Helical" evidence="8">
    <location>
        <begin position="160"/>
        <end position="179"/>
    </location>
</feature>
<feature type="transmembrane region" description="Helical" evidence="8">
    <location>
        <begin position="397"/>
        <end position="418"/>
    </location>
</feature>
<evidence type="ECO:0000256" key="1">
    <source>
        <dbReference type="ARBA" id="ARBA00004141"/>
    </source>
</evidence>
<evidence type="ECO:0000313" key="11">
    <source>
        <dbReference type="Proteomes" id="UP001597525"/>
    </source>
</evidence>
<organism evidence="10 11">
    <name type="scientific">Sphingobacterium bambusae</name>
    <dbReference type="NCBI Taxonomy" id="662858"/>
    <lineage>
        <taxon>Bacteria</taxon>
        <taxon>Pseudomonadati</taxon>
        <taxon>Bacteroidota</taxon>
        <taxon>Sphingobacteriia</taxon>
        <taxon>Sphingobacteriales</taxon>
        <taxon>Sphingobacteriaceae</taxon>
        <taxon>Sphingobacterium</taxon>
    </lineage>
</organism>
<dbReference type="InterPro" id="IPR005829">
    <property type="entry name" value="Sugar_transporter_CS"/>
</dbReference>
<comment type="subcellular location">
    <subcellularLocation>
        <location evidence="1">Membrane</location>
        <topology evidence="1">Multi-pass membrane protein</topology>
    </subcellularLocation>
</comment>
<dbReference type="InterPro" id="IPR036259">
    <property type="entry name" value="MFS_trans_sf"/>
</dbReference>
<feature type="transmembrane region" description="Helical" evidence="8">
    <location>
        <begin position="238"/>
        <end position="260"/>
    </location>
</feature>
<feature type="domain" description="Major facilitator superfamily (MFS) profile" evidence="9">
    <location>
        <begin position="7"/>
        <end position="422"/>
    </location>
</feature>
<keyword evidence="3 7" id="KW-0813">Transport</keyword>
<evidence type="ECO:0000256" key="4">
    <source>
        <dbReference type="ARBA" id="ARBA00022692"/>
    </source>
</evidence>
<dbReference type="PANTHER" id="PTHR48023">
    <property type="entry name" value="D-XYLOSE-PROTON SYMPORTER-LIKE 2"/>
    <property type="match status" value="1"/>
</dbReference>
<gene>
    <name evidence="10" type="ORF">ACFS7Y_05135</name>
</gene>
<dbReference type="Pfam" id="PF00083">
    <property type="entry name" value="Sugar_tr"/>
    <property type="match status" value="1"/>
</dbReference>
<feature type="transmembrane region" description="Helical" evidence="8">
    <location>
        <begin position="40"/>
        <end position="61"/>
    </location>
</feature>
<proteinExistence type="inferred from homology"/>
<dbReference type="InterPro" id="IPR050820">
    <property type="entry name" value="MFS_Sugar_Transporter"/>
</dbReference>
<feature type="transmembrane region" description="Helical" evidence="8">
    <location>
        <begin position="366"/>
        <end position="385"/>
    </location>
</feature>
<evidence type="ECO:0000256" key="6">
    <source>
        <dbReference type="ARBA" id="ARBA00023136"/>
    </source>
</evidence>
<dbReference type="InterPro" id="IPR003663">
    <property type="entry name" value="Sugar/inositol_transpt"/>
</dbReference>
<dbReference type="Proteomes" id="UP001597525">
    <property type="component" value="Unassembled WGS sequence"/>
</dbReference>
<feature type="transmembrane region" description="Helical" evidence="8">
    <location>
        <begin position="73"/>
        <end position="94"/>
    </location>
</feature>
<keyword evidence="11" id="KW-1185">Reference proteome</keyword>
<evidence type="ECO:0000256" key="5">
    <source>
        <dbReference type="ARBA" id="ARBA00022989"/>
    </source>
</evidence>
<dbReference type="PRINTS" id="PR00171">
    <property type="entry name" value="SUGRTRNSPORT"/>
</dbReference>
<keyword evidence="5 8" id="KW-1133">Transmembrane helix</keyword>